<evidence type="ECO:0008006" key="6">
    <source>
        <dbReference type="Google" id="ProtNLM"/>
    </source>
</evidence>
<dbReference type="EMBL" id="CP097331">
    <property type="protein sequence ID" value="URF07130.1"/>
    <property type="molecule type" value="Genomic_DNA"/>
</dbReference>
<evidence type="ECO:0000256" key="1">
    <source>
        <dbReference type="SAM" id="SignalP"/>
    </source>
</evidence>
<dbReference type="Proteomes" id="UP001056132">
    <property type="component" value="Chromosome 2"/>
</dbReference>
<feature type="chain" id="PRO_5042240036" description="Flagellin" evidence="1">
    <location>
        <begin position="31"/>
        <end position="386"/>
    </location>
</feature>
<sequence>MVLTTASPALRRRAGSVAAMALLGAGLACAGNAYASMGVPMPDTAIDIALSATADGPTAPELPAVAVSHAIDLPAMPTQVELAADIPLPPPAERVATPPVNPANPVNPVAQAPASDEPVARAPAAKHRAAKDPLATAMTVATREPDAPVTDARGGMAKWKPVAQARLDKQRGGFDVGGLQVSFGIDRAVFVNGALAVATSINIPDVSRITAAQAQQLQATLGGVAAAVANANNAANGAVAAANAAAANAQGAAGTAGQSATATANGAAASAQGAAGTAQAAANAAAQGANATAQGAAGMASQAVATATGTVVTNGMTNIVQNGAGNMANVGAMANMPGTVIQNTLNNQSIQSLMTINASVNTLAAFRTQMANTALNSVIQRTASMR</sequence>
<reference evidence="3" key="2">
    <citation type="journal article" date="2022" name="Microbiol. Resour. Announc.">
        <title>Genome Sequence of Cupriavidus campinensis Strain G5, a Member of a Bacterial Consortium Capable of Polyethylene Degradation.</title>
        <authorList>
            <person name="Schneider B."/>
            <person name="Pfeiffer F."/>
            <person name="Dyall-Smith M."/>
            <person name="Kunte H.J."/>
        </authorList>
    </citation>
    <scope>NUCLEOTIDE SEQUENCE</scope>
    <source>
        <strain evidence="3">G5</strain>
    </source>
</reference>
<evidence type="ECO:0000313" key="4">
    <source>
        <dbReference type="Proteomes" id="UP000318943"/>
    </source>
</evidence>
<reference evidence="2 4" key="1">
    <citation type="submission" date="2019-05" db="EMBL/GenBank/DDBJ databases">
        <title>Whole genome sequence analysis of Cupriavidus campinensis S14E4C strain.</title>
        <authorList>
            <person name="Abbaszade G."/>
            <person name="Szabo A."/>
            <person name="Toumi M."/>
            <person name="Toth E."/>
        </authorList>
    </citation>
    <scope>NUCLEOTIDE SEQUENCE [LARGE SCALE GENOMIC DNA]</scope>
    <source>
        <strain evidence="2 4">S14E4C</strain>
    </source>
</reference>
<dbReference type="Proteomes" id="UP000318943">
    <property type="component" value="Unassembled WGS sequence"/>
</dbReference>
<reference evidence="3" key="3">
    <citation type="submission" date="2022-05" db="EMBL/GenBank/DDBJ databases">
        <authorList>
            <person name="Kunte H.-J."/>
        </authorList>
    </citation>
    <scope>NUCLEOTIDE SEQUENCE</scope>
    <source>
        <strain evidence="3">G5</strain>
    </source>
</reference>
<feature type="signal peptide" evidence="1">
    <location>
        <begin position="1"/>
        <end position="30"/>
    </location>
</feature>
<evidence type="ECO:0000313" key="2">
    <source>
        <dbReference type="EMBL" id="TSP10535.1"/>
    </source>
</evidence>
<protein>
    <recommendedName>
        <fullName evidence="6">Flagellin</fullName>
    </recommendedName>
</protein>
<keyword evidence="1" id="KW-0732">Signal</keyword>
<dbReference type="EMBL" id="VCIZ01000015">
    <property type="protein sequence ID" value="TSP10535.1"/>
    <property type="molecule type" value="Genomic_DNA"/>
</dbReference>
<accession>A0AAE9I607</accession>
<keyword evidence="4" id="KW-1185">Reference proteome</keyword>
<proteinExistence type="predicted"/>
<name>A0AAE9I607_9BURK</name>
<evidence type="ECO:0000313" key="3">
    <source>
        <dbReference type="EMBL" id="URF07130.1"/>
    </source>
</evidence>
<evidence type="ECO:0000313" key="5">
    <source>
        <dbReference type="Proteomes" id="UP001056132"/>
    </source>
</evidence>
<dbReference type="RefSeq" id="WP_144201135.1">
    <property type="nucleotide sequence ID" value="NZ_CP097331.1"/>
</dbReference>
<dbReference type="AlphaFoldDB" id="A0AAE9I607"/>
<dbReference type="KEGG" id="ccam:M5D45_18045"/>
<gene>
    <name evidence="2" type="ORF">FGG12_22425</name>
    <name evidence="3" type="ORF">M5D45_18045</name>
</gene>
<organism evidence="3 5">
    <name type="scientific">Cupriavidus campinensis</name>
    <dbReference type="NCBI Taxonomy" id="151783"/>
    <lineage>
        <taxon>Bacteria</taxon>
        <taxon>Pseudomonadati</taxon>
        <taxon>Pseudomonadota</taxon>
        <taxon>Betaproteobacteria</taxon>
        <taxon>Burkholderiales</taxon>
        <taxon>Burkholderiaceae</taxon>
        <taxon>Cupriavidus</taxon>
    </lineage>
</organism>